<dbReference type="PANTHER" id="PTHR24208:SF166">
    <property type="entry name" value="LIM HOMEOBOX TRANSCRIPTION FACTOR 1 ALPHA, ISOFORM B"/>
    <property type="match status" value="1"/>
</dbReference>
<dbReference type="PANTHER" id="PTHR24208">
    <property type="entry name" value="LIM/HOMEOBOX PROTEIN LHX"/>
    <property type="match status" value="1"/>
</dbReference>
<dbReference type="Pfam" id="PF00412">
    <property type="entry name" value="LIM"/>
    <property type="match status" value="1"/>
</dbReference>
<organism evidence="11 12">
    <name type="scientific">Plectus sambesii</name>
    <dbReference type="NCBI Taxonomy" id="2011161"/>
    <lineage>
        <taxon>Eukaryota</taxon>
        <taxon>Metazoa</taxon>
        <taxon>Ecdysozoa</taxon>
        <taxon>Nematoda</taxon>
        <taxon>Chromadorea</taxon>
        <taxon>Plectida</taxon>
        <taxon>Plectina</taxon>
        <taxon>Plectoidea</taxon>
        <taxon>Plectidae</taxon>
        <taxon>Plectus</taxon>
    </lineage>
</organism>
<dbReference type="PROSITE" id="PS50023">
    <property type="entry name" value="LIM_DOMAIN_2"/>
    <property type="match status" value="1"/>
</dbReference>
<reference evidence="12" key="1">
    <citation type="submission" date="2022-11" db="UniProtKB">
        <authorList>
            <consortium name="WormBaseParasite"/>
        </authorList>
    </citation>
    <scope>IDENTIFICATION</scope>
</reference>
<keyword evidence="2 8" id="KW-0479">Metal-binding</keyword>
<evidence type="ECO:0000256" key="9">
    <source>
        <dbReference type="SAM" id="MobiDB-lite"/>
    </source>
</evidence>
<dbReference type="AlphaFoldDB" id="A0A914WF22"/>
<evidence type="ECO:0000256" key="6">
    <source>
        <dbReference type="ARBA" id="ARBA00023155"/>
    </source>
</evidence>
<dbReference type="PROSITE" id="PS00478">
    <property type="entry name" value="LIM_DOMAIN_1"/>
    <property type="match status" value="1"/>
</dbReference>
<sequence>MSRRRRNPRHGESGPPAEFYPPSRRNRVIQSASSGDGPPIANERGGGRRSTARCVRALTSAERRRSTDTTGYDLAAFGNSAGSAGVGVESAANSRDPFAIGIVARYEADLCTLCGTYILDRYVLRVNNQSWHPECLRCGLCSLALEQYPSCFVRDDHVYCKPCYNRYEIQCLLELYLL</sequence>
<keyword evidence="6" id="KW-0371">Homeobox</keyword>
<keyword evidence="3 8" id="KW-0862">Zinc</keyword>
<evidence type="ECO:0000256" key="2">
    <source>
        <dbReference type="ARBA" id="ARBA00022723"/>
    </source>
</evidence>
<dbReference type="SMART" id="SM00132">
    <property type="entry name" value="LIM"/>
    <property type="match status" value="1"/>
</dbReference>
<evidence type="ECO:0000256" key="1">
    <source>
        <dbReference type="ARBA" id="ARBA00004123"/>
    </source>
</evidence>
<evidence type="ECO:0000313" key="12">
    <source>
        <dbReference type="WBParaSite" id="PSAMB.scaffold3984size16140.g23155.t1"/>
    </source>
</evidence>
<dbReference type="Proteomes" id="UP000887566">
    <property type="component" value="Unplaced"/>
</dbReference>
<keyword evidence="7" id="KW-0539">Nucleus</keyword>
<evidence type="ECO:0000256" key="5">
    <source>
        <dbReference type="ARBA" id="ARBA00023125"/>
    </source>
</evidence>
<dbReference type="WBParaSite" id="PSAMB.scaffold3984size16140.g23155.t1">
    <property type="protein sequence ID" value="PSAMB.scaffold3984size16140.g23155.t1"/>
    <property type="gene ID" value="PSAMB.scaffold3984size16140.g23155"/>
</dbReference>
<dbReference type="InterPro" id="IPR050453">
    <property type="entry name" value="LIM_Homeobox_TF"/>
</dbReference>
<dbReference type="GO" id="GO:0030182">
    <property type="term" value="P:neuron differentiation"/>
    <property type="evidence" value="ECO:0007669"/>
    <property type="project" value="TreeGrafter"/>
</dbReference>
<evidence type="ECO:0000313" key="11">
    <source>
        <dbReference type="Proteomes" id="UP000887566"/>
    </source>
</evidence>
<keyword evidence="11" id="KW-1185">Reference proteome</keyword>
<proteinExistence type="predicted"/>
<keyword evidence="4 8" id="KW-0440">LIM domain</keyword>
<dbReference type="InterPro" id="IPR001781">
    <property type="entry name" value="Znf_LIM"/>
</dbReference>
<dbReference type="Gene3D" id="2.10.110.10">
    <property type="entry name" value="Cysteine Rich Protein"/>
    <property type="match status" value="1"/>
</dbReference>
<dbReference type="GO" id="GO:0000977">
    <property type="term" value="F:RNA polymerase II transcription regulatory region sequence-specific DNA binding"/>
    <property type="evidence" value="ECO:0007669"/>
    <property type="project" value="TreeGrafter"/>
</dbReference>
<keyword evidence="5" id="KW-0238">DNA-binding</keyword>
<feature type="region of interest" description="Disordered" evidence="9">
    <location>
        <begin position="1"/>
        <end position="52"/>
    </location>
</feature>
<evidence type="ECO:0000259" key="10">
    <source>
        <dbReference type="PROSITE" id="PS50023"/>
    </source>
</evidence>
<dbReference type="SUPFAM" id="SSF57716">
    <property type="entry name" value="Glucocorticoid receptor-like (DNA-binding domain)"/>
    <property type="match status" value="1"/>
</dbReference>
<feature type="domain" description="LIM zinc-binding" evidence="10">
    <location>
        <begin position="109"/>
        <end position="170"/>
    </location>
</feature>
<dbReference type="GO" id="GO:0005634">
    <property type="term" value="C:nucleus"/>
    <property type="evidence" value="ECO:0007669"/>
    <property type="project" value="UniProtKB-SubCell"/>
</dbReference>
<protein>
    <submittedName>
        <fullName evidence="12">LIM zinc-binding domain-containing protein</fullName>
    </submittedName>
</protein>
<dbReference type="GO" id="GO:0046872">
    <property type="term" value="F:metal ion binding"/>
    <property type="evidence" value="ECO:0007669"/>
    <property type="project" value="UniProtKB-KW"/>
</dbReference>
<evidence type="ECO:0000256" key="4">
    <source>
        <dbReference type="ARBA" id="ARBA00023038"/>
    </source>
</evidence>
<comment type="subcellular location">
    <subcellularLocation>
        <location evidence="1">Nucleus</location>
    </subcellularLocation>
</comment>
<evidence type="ECO:0000256" key="7">
    <source>
        <dbReference type="ARBA" id="ARBA00023242"/>
    </source>
</evidence>
<evidence type="ECO:0000256" key="8">
    <source>
        <dbReference type="PROSITE-ProRule" id="PRU00125"/>
    </source>
</evidence>
<accession>A0A914WF22</accession>
<dbReference type="GO" id="GO:0000981">
    <property type="term" value="F:DNA-binding transcription factor activity, RNA polymerase II-specific"/>
    <property type="evidence" value="ECO:0007669"/>
    <property type="project" value="TreeGrafter"/>
</dbReference>
<evidence type="ECO:0000256" key="3">
    <source>
        <dbReference type="ARBA" id="ARBA00022833"/>
    </source>
</evidence>
<name>A0A914WF22_9BILA</name>